<dbReference type="Proteomes" id="UP000245956">
    <property type="component" value="Unassembled WGS sequence"/>
</dbReference>
<dbReference type="PANTHER" id="PTHR24198:SF165">
    <property type="entry name" value="ANKYRIN REPEAT-CONTAINING PROTEIN-RELATED"/>
    <property type="match status" value="1"/>
</dbReference>
<dbReference type="SUPFAM" id="SSF48403">
    <property type="entry name" value="Ankyrin repeat"/>
    <property type="match status" value="1"/>
</dbReference>
<sequence length="351" mass="36013">MSVTACTFTSMDATPAIPVSVRHAPRELASLPAELLLLIAGFVPSGQDLSALSRTNRRLYGSLLRYRYRQGVRTHGTSLVTWAIRRRRTGTVRDAVAAGGVAATTCPHPACAVPSPLELAAQYNFEELVALLLGARDGGDAGDGDGDGGRGGRGQGEGESEGDGGGINVNARSAKGQAALCWAAAHRNAELARMLLRVQGIDLETRDPYGRTPLAIAAGHGDAALVEVLLAHGADANSPLLPAPAGDGGDGGDDASAGVVVDAAIEAVVSRLLKDRGAVDAAARLMRENAPGRYYDSCSVPLLLAVGSGHGAIARVLVAHGAHLHLGMEMEMGGGGGRRGDDGCRCSEMYA</sequence>
<evidence type="ECO:0000256" key="3">
    <source>
        <dbReference type="PROSITE-ProRule" id="PRU00023"/>
    </source>
</evidence>
<gene>
    <name evidence="5" type="ORF">PCL_01185</name>
</gene>
<dbReference type="InterPro" id="IPR002110">
    <property type="entry name" value="Ankyrin_rpt"/>
</dbReference>
<comment type="caution">
    <text evidence="5">The sequence shown here is derived from an EMBL/GenBank/DDBJ whole genome shotgun (WGS) entry which is preliminary data.</text>
</comment>
<proteinExistence type="predicted"/>
<dbReference type="Gene3D" id="1.25.40.20">
    <property type="entry name" value="Ankyrin repeat-containing domain"/>
    <property type="match status" value="1"/>
</dbReference>
<dbReference type="InterPro" id="IPR036770">
    <property type="entry name" value="Ankyrin_rpt-contain_sf"/>
</dbReference>
<dbReference type="SMART" id="SM00248">
    <property type="entry name" value="ANK"/>
    <property type="match status" value="4"/>
</dbReference>
<dbReference type="PANTHER" id="PTHR24198">
    <property type="entry name" value="ANKYRIN REPEAT AND PROTEIN KINASE DOMAIN-CONTAINING PROTEIN"/>
    <property type="match status" value="1"/>
</dbReference>
<evidence type="ECO:0000256" key="4">
    <source>
        <dbReference type="SAM" id="MobiDB-lite"/>
    </source>
</evidence>
<dbReference type="PROSITE" id="PS50297">
    <property type="entry name" value="ANK_REP_REGION"/>
    <property type="match status" value="1"/>
</dbReference>
<dbReference type="AlphaFoldDB" id="A0A2U3E4V3"/>
<evidence type="ECO:0000256" key="2">
    <source>
        <dbReference type="ARBA" id="ARBA00023043"/>
    </source>
</evidence>
<dbReference type="EMBL" id="LCWV01000012">
    <property type="protein sequence ID" value="PWI69538.1"/>
    <property type="molecule type" value="Genomic_DNA"/>
</dbReference>
<feature type="region of interest" description="Disordered" evidence="4">
    <location>
        <begin position="140"/>
        <end position="169"/>
    </location>
</feature>
<feature type="compositionally biased region" description="Gly residues" evidence="4">
    <location>
        <begin position="149"/>
        <end position="167"/>
    </location>
</feature>
<dbReference type="CDD" id="cd09917">
    <property type="entry name" value="F-box_SF"/>
    <property type="match status" value="1"/>
</dbReference>
<evidence type="ECO:0000313" key="6">
    <source>
        <dbReference type="Proteomes" id="UP000245956"/>
    </source>
</evidence>
<name>A0A2U3E4V3_PURLI</name>
<reference evidence="5 6" key="1">
    <citation type="journal article" date="2016" name="Front. Microbiol.">
        <title>Genome and transcriptome sequences reveal the specific parasitism of the nematophagous Purpureocillium lilacinum 36-1.</title>
        <authorList>
            <person name="Xie J."/>
            <person name="Li S."/>
            <person name="Mo C."/>
            <person name="Xiao X."/>
            <person name="Peng D."/>
            <person name="Wang G."/>
            <person name="Xiao Y."/>
        </authorList>
    </citation>
    <scope>NUCLEOTIDE SEQUENCE [LARGE SCALE GENOMIC DNA]</scope>
    <source>
        <strain evidence="5 6">36-1</strain>
    </source>
</reference>
<dbReference type="Pfam" id="PF12796">
    <property type="entry name" value="Ank_2"/>
    <property type="match status" value="1"/>
</dbReference>
<accession>A0A2U3E4V3</accession>
<evidence type="ECO:0000256" key="1">
    <source>
        <dbReference type="ARBA" id="ARBA00022737"/>
    </source>
</evidence>
<keyword evidence="1" id="KW-0677">Repeat</keyword>
<keyword evidence="2 3" id="KW-0040">ANK repeat</keyword>
<feature type="repeat" description="ANK" evidence="3">
    <location>
        <begin position="209"/>
        <end position="237"/>
    </location>
</feature>
<protein>
    <submittedName>
        <fullName evidence="5">Uncharacterized protein</fullName>
    </submittedName>
</protein>
<dbReference type="PROSITE" id="PS50088">
    <property type="entry name" value="ANK_REPEAT"/>
    <property type="match status" value="1"/>
</dbReference>
<organism evidence="5 6">
    <name type="scientific">Purpureocillium lilacinum</name>
    <name type="common">Paecilomyces lilacinus</name>
    <dbReference type="NCBI Taxonomy" id="33203"/>
    <lineage>
        <taxon>Eukaryota</taxon>
        <taxon>Fungi</taxon>
        <taxon>Dikarya</taxon>
        <taxon>Ascomycota</taxon>
        <taxon>Pezizomycotina</taxon>
        <taxon>Sordariomycetes</taxon>
        <taxon>Hypocreomycetidae</taxon>
        <taxon>Hypocreales</taxon>
        <taxon>Ophiocordycipitaceae</taxon>
        <taxon>Purpureocillium</taxon>
    </lineage>
</organism>
<evidence type="ECO:0000313" key="5">
    <source>
        <dbReference type="EMBL" id="PWI69538.1"/>
    </source>
</evidence>